<feature type="transmembrane region" description="Helical" evidence="18">
    <location>
        <begin position="910"/>
        <end position="932"/>
    </location>
</feature>
<evidence type="ECO:0000256" key="12">
    <source>
        <dbReference type="ARBA" id="ARBA00022840"/>
    </source>
</evidence>
<evidence type="ECO:0000256" key="9">
    <source>
        <dbReference type="ARBA" id="ARBA00022695"/>
    </source>
</evidence>
<evidence type="ECO:0000256" key="5">
    <source>
        <dbReference type="ARBA" id="ARBA00022630"/>
    </source>
</evidence>
<keyword evidence="8 18" id="KW-0812">Transmembrane</keyword>
<evidence type="ECO:0000256" key="2">
    <source>
        <dbReference type="ARBA" id="ARBA00004726"/>
    </source>
</evidence>
<evidence type="ECO:0000256" key="7">
    <source>
        <dbReference type="ARBA" id="ARBA00022679"/>
    </source>
</evidence>
<evidence type="ECO:0000256" key="3">
    <source>
        <dbReference type="ARBA" id="ARBA00007589"/>
    </source>
</evidence>
<dbReference type="InterPro" id="IPR001453">
    <property type="entry name" value="MoaB/Mog_dom"/>
</dbReference>
<dbReference type="Proteomes" id="UP000678499">
    <property type="component" value="Unassembled WGS sequence"/>
</dbReference>
<comment type="subcellular location">
    <subcellularLocation>
        <location evidence="1">Endomembrane system</location>
        <topology evidence="1">Multi-pass membrane protein</topology>
    </subcellularLocation>
</comment>
<dbReference type="Pfam" id="PF00994">
    <property type="entry name" value="MoCF_biosynth"/>
    <property type="match status" value="1"/>
</dbReference>
<dbReference type="InterPro" id="IPR014729">
    <property type="entry name" value="Rossmann-like_a/b/a_fold"/>
</dbReference>
<dbReference type="GO" id="GO:0012505">
    <property type="term" value="C:endomembrane system"/>
    <property type="evidence" value="ECO:0007669"/>
    <property type="project" value="UniProtKB-SubCell"/>
</dbReference>
<keyword evidence="12" id="KW-0067">ATP-binding</keyword>
<keyword evidence="10" id="KW-0547">Nucleotide-binding</keyword>
<gene>
    <name evidence="20" type="ORF">NMOB1V02_LOCUS3237</name>
</gene>
<dbReference type="SMART" id="SM00852">
    <property type="entry name" value="MoCF_biosynth"/>
    <property type="match status" value="1"/>
</dbReference>
<keyword evidence="9" id="KW-0548">Nucleotidyltransferase</keyword>
<evidence type="ECO:0000256" key="1">
    <source>
        <dbReference type="ARBA" id="ARBA00004127"/>
    </source>
</evidence>
<dbReference type="GO" id="GO:0005524">
    <property type="term" value="F:ATP binding"/>
    <property type="evidence" value="ECO:0007669"/>
    <property type="project" value="UniProtKB-KW"/>
</dbReference>
<evidence type="ECO:0000256" key="17">
    <source>
        <dbReference type="ARBA" id="ARBA00049494"/>
    </source>
</evidence>
<evidence type="ECO:0000256" key="10">
    <source>
        <dbReference type="ARBA" id="ARBA00022741"/>
    </source>
</evidence>
<evidence type="ECO:0000256" key="15">
    <source>
        <dbReference type="ARBA" id="ARBA00031145"/>
    </source>
</evidence>
<name>A0A7R9GC02_9CRUS</name>
<dbReference type="CDD" id="cd00885">
    <property type="entry name" value="cinA"/>
    <property type="match status" value="1"/>
</dbReference>
<keyword evidence="13 18" id="KW-1133">Transmembrane helix</keyword>
<evidence type="ECO:0000256" key="8">
    <source>
        <dbReference type="ARBA" id="ARBA00022692"/>
    </source>
</evidence>
<comment type="catalytic activity">
    <reaction evidence="17">
        <text>FMN + ATP + H(+) = FAD + diphosphate</text>
        <dbReference type="Rhea" id="RHEA:17237"/>
        <dbReference type="ChEBI" id="CHEBI:15378"/>
        <dbReference type="ChEBI" id="CHEBI:30616"/>
        <dbReference type="ChEBI" id="CHEBI:33019"/>
        <dbReference type="ChEBI" id="CHEBI:57692"/>
        <dbReference type="ChEBI" id="CHEBI:58210"/>
        <dbReference type="EC" id="2.7.7.2"/>
    </reaction>
</comment>
<evidence type="ECO:0000256" key="14">
    <source>
        <dbReference type="ARBA" id="ARBA00023136"/>
    </source>
</evidence>
<dbReference type="Pfam" id="PF02487">
    <property type="entry name" value="CLN3"/>
    <property type="match status" value="1"/>
</dbReference>
<evidence type="ECO:0000256" key="16">
    <source>
        <dbReference type="ARBA" id="ARBA00031871"/>
    </source>
</evidence>
<dbReference type="InterPro" id="IPR003492">
    <property type="entry name" value="Battenin_disease_Cln3"/>
</dbReference>
<sequence>MDPEEVTAAVLIIGDEILKGKVADANAPFLCKRLYRIGVKLARVSVVADDVEKIADELKGLSRNHTFVLTSGGIGPTHDDVTYEAVARAFNERMIENAELTSIMTGFFPMPEASAASANPAMKMADVPESAQLHFLHKSCGQLDSPFPVISCHNVFIFPGVPEYLRRGFLNLEYLFCNPDRQFFSQDILVKMTEVALIPVLNKALERFRGSINGPDPIPCTRLSIESFDHEKIDCAKEFFRQELPDGLVSDVGDDELIEETASKMASVINTSEGNLPACECSFKVPIEKAMKACDKYKVLLIFHPSSNHQVVEESLDIYKQEELCLAFNGGKDCSALLYLILAARKLRKVSSDTENLPLQVVYIRCLNPFPEMEQFILETKRRFGLDLIIKDGPIRNGLLSLLTTHPKIKAIWMGTRLDDPWPKNIVHFQMTDPDWPQLMRINALLDWKYHHVWSFLREFALPYCTLYDRGFTSVGTSDNTRPNSTLKYCDVSGRERYRPAYLLNDYASERRGRNGPCFSDSRQQNANAHVTSDSACRVISSTEPNVTNGKSFTMASTEDVWTNLVRSAEGKRFLLVGEGNFSFASVLLEKISEAGVKFDSFTASGFSGHGESCNENIVRITDHGGKVMHEVNATKLGDYPEFKGFDCVIFNFPHVGGKMRLDKNRQLLRDFLISVNGVLRDDDSLVLVTLCGGQGGTRWDKPQRTWNDTWKLPAVANSCKFLLKEVKEIFKLPIMESGSDSEESELAEIPGSTSSNFLRNVIGFWILGLCNNLPGVVLLTAARDILGPSFFNQTNINETALFDGLSSTEAVQSVDLTENSVRECNPSTTGIVLLISVIPGLLTKLFCPLLPISIRWKIIAVVVLNAVGIVLIFSATNRTEVFSGLVLHSVGGALGEVSYLGYTASFDEAVVGSWSSGTGGSGLLGSFAYAGLRSLKLSSKDAVVVFIVVPLLMIF</sequence>
<dbReference type="Pfam" id="PF01507">
    <property type="entry name" value="PAPS_reduct"/>
    <property type="match status" value="2"/>
</dbReference>
<evidence type="ECO:0000259" key="19">
    <source>
        <dbReference type="SMART" id="SM00852"/>
    </source>
</evidence>
<evidence type="ECO:0000313" key="21">
    <source>
        <dbReference type="Proteomes" id="UP000678499"/>
    </source>
</evidence>
<evidence type="ECO:0000313" key="20">
    <source>
        <dbReference type="EMBL" id="CAD7275441.1"/>
    </source>
</evidence>
<dbReference type="Gene3D" id="3.40.50.620">
    <property type="entry name" value="HUPs"/>
    <property type="match status" value="1"/>
</dbReference>
<feature type="transmembrane region" description="Helical" evidence="18">
    <location>
        <begin position="882"/>
        <end position="903"/>
    </location>
</feature>
<dbReference type="GO" id="GO:0070475">
    <property type="term" value="P:rRNA base methylation"/>
    <property type="evidence" value="ECO:0007669"/>
    <property type="project" value="InterPro"/>
</dbReference>
<evidence type="ECO:0000256" key="4">
    <source>
        <dbReference type="ARBA" id="ARBA00012393"/>
    </source>
</evidence>
<dbReference type="InterPro" id="IPR019446">
    <property type="entry name" value="BMT5-like"/>
</dbReference>
<dbReference type="EC" id="2.7.7.2" evidence="4"/>
<dbReference type="OrthoDB" id="270728at2759"/>
<dbReference type="GO" id="GO:0016020">
    <property type="term" value="C:membrane"/>
    <property type="evidence" value="ECO:0007669"/>
    <property type="project" value="InterPro"/>
</dbReference>
<dbReference type="EMBL" id="CAJPEX010000418">
    <property type="protein sequence ID" value="CAG0915593.1"/>
    <property type="molecule type" value="Genomic_DNA"/>
</dbReference>
<feature type="transmembrane region" description="Helical" evidence="18">
    <location>
        <begin position="859"/>
        <end position="876"/>
    </location>
</feature>
<comment type="pathway">
    <text evidence="2">Cofactor biosynthesis; FAD biosynthesis; FAD from FMN: step 1/1.</text>
</comment>
<keyword evidence="11" id="KW-0274">FAD</keyword>
<dbReference type="GO" id="GO:0070042">
    <property type="term" value="F:rRNA (uridine-N3-)-methyltransferase activity"/>
    <property type="evidence" value="ECO:0007669"/>
    <property type="project" value="InterPro"/>
</dbReference>
<keyword evidence="6" id="KW-0288">FMN</keyword>
<dbReference type="PANTHER" id="PTHR23293">
    <property type="entry name" value="FAD SYNTHETASE-RELATED FMN ADENYLYLTRANSFERASE"/>
    <property type="match status" value="1"/>
</dbReference>
<reference evidence="20" key="1">
    <citation type="submission" date="2020-11" db="EMBL/GenBank/DDBJ databases">
        <authorList>
            <person name="Tran Van P."/>
        </authorList>
    </citation>
    <scope>NUCLEOTIDE SEQUENCE</scope>
</reference>
<dbReference type="InterPro" id="IPR036425">
    <property type="entry name" value="MoaB/Mog-like_dom_sf"/>
</dbReference>
<evidence type="ECO:0000256" key="13">
    <source>
        <dbReference type="ARBA" id="ARBA00022989"/>
    </source>
</evidence>
<keyword evidence="21" id="KW-1185">Reference proteome</keyword>
<keyword evidence="5" id="KW-0285">Flavoprotein</keyword>
<dbReference type="GO" id="GO:0006747">
    <property type="term" value="P:FAD biosynthetic process"/>
    <property type="evidence" value="ECO:0007669"/>
    <property type="project" value="TreeGrafter"/>
</dbReference>
<protein>
    <recommendedName>
        <fullName evidence="4">FAD synthase</fullName>
        <ecNumber evidence="4">2.7.7.2</ecNumber>
    </recommendedName>
    <alternativeName>
        <fullName evidence="15">FAD pyrophosphorylase</fullName>
    </alternativeName>
    <alternativeName>
        <fullName evidence="16">FMN adenylyltransferase</fullName>
    </alternativeName>
</protein>
<evidence type="ECO:0000256" key="11">
    <source>
        <dbReference type="ARBA" id="ARBA00022827"/>
    </source>
</evidence>
<evidence type="ECO:0000256" key="18">
    <source>
        <dbReference type="SAM" id="Phobius"/>
    </source>
</evidence>
<dbReference type="PANTHER" id="PTHR23293:SF9">
    <property type="entry name" value="FAD SYNTHASE"/>
    <property type="match status" value="1"/>
</dbReference>
<dbReference type="CDD" id="cd23948">
    <property type="entry name" value="FAD_synthase"/>
    <property type="match status" value="1"/>
</dbReference>
<dbReference type="PRINTS" id="PR01315">
    <property type="entry name" value="BATTENIN"/>
</dbReference>
<dbReference type="SUPFAM" id="SSF52402">
    <property type="entry name" value="Adenine nucleotide alpha hydrolases-like"/>
    <property type="match status" value="1"/>
</dbReference>
<keyword evidence="14 18" id="KW-0472">Membrane</keyword>
<dbReference type="GO" id="GO:0003919">
    <property type="term" value="F:FMN adenylyltransferase activity"/>
    <property type="evidence" value="ECO:0007669"/>
    <property type="project" value="UniProtKB-EC"/>
</dbReference>
<dbReference type="Pfam" id="PF10354">
    <property type="entry name" value="BMT5-like"/>
    <property type="match status" value="1"/>
</dbReference>
<feature type="non-terminal residue" evidence="20">
    <location>
        <position position="1"/>
    </location>
</feature>
<dbReference type="SUPFAM" id="SSF53218">
    <property type="entry name" value="Molybdenum cofactor biosynthesis proteins"/>
    <property type="match status" value="1"/>
</dbReference>
<organism evidence="20">
    <name type="scientific">Notodromas monacha</name>
    <dbReference type="NCBI Taxonomy" id="399045"/>
    <lineage>
        <taxon>Eukaryota</taxon>
        <taxon>Metazoa</taxon>
        <taxon>Ecdysozoa</taxon>
        <taxon>Arthropoda</taxon>
        <taxon>Crustacea</taxon>
        <taxon>Oligostraca</taxon>
        <taxon>Ostracoda</taxon>
        <taxon>Podocopa</taxon>
        <taxon>Podocopida</taxon>
        <taxon>Cypridocopina</taxon>
        <taxon>Cypridoidea</taxon>
        <taxon>Cyprididae</taxon>
        <taxon>Notodromas</taxon>
    </lineage>
</organism>
<dbReference type="AlphaFoldDB" id="A0A7R9GC02"/>
<evidence type="ECO:0000256" key="6">
    <source>
        <dbReference type="ARBA" id="ARBA00022643"/>
    </source>
</evidence>
<dbReference type="InterPro" id="IPR002500">
    <property type="entry name" value="PAPS_reduct_dom"/>
</dbReference>
<accession>A0A7R9GC02</accession>
<feature type="domain" description="MoaB/Mog" evidence="19">
    <location>
        <begin position="9"/>
        <end position="179"/>
    </location>
</feature>
<keyword evidence="7" id="KW-0808">Transferase</keyword>
<dbReference type="Gene3D" id="3.40.980.10">
    <property type="entry name" value="MoaB/Mog-like domain"/>
    <property type="match status" value="1"/>
</dbReference>
<proteinExistence type="inferred from homology"/>
<comment type="similarity">
    <text evidence="3">In the N-terminal section; belongs to the MoaB/Mog family.</text>
</comment>
<dbReference type="EMBL" id="OA882455">
    <property type="protein sequence ID" value="CAD7275441.1"/>
    <property type="molecule type" value="Genomic_DNA"/>
</dbReference>